<dbReference type="Proteomes" id="UP000531581">
    <property type="component" value="Unassembled WGS sequence"/>
</dbReference>
<dbReference type="RefSeq" id="WP_082795012.1">
    <property type="nucleotide sequence ID" value="NZ_JABEOV010000030.1"/>
</dbReference>
<dbReference type="GeneID" id="78486333"/>
<dbReference type="InterPro" id="IPR004291">
    <property type="entry name" value="Transposase_IS66_central"/>
</dbReference>
<protein>
    <submittedName>
        <fullName evidence="6">IS66 family transposase</fullName>
    </submittedName>
</protein>
<dbReference type="EMBL" id="JABEOV010000030">
    <property type="protein sequence ID" value="NNG55477.1"/>
    <property type="molecule type" value="Genomic_DNA"/>
</dbReference>
<dbReference type="Pfam" id="PF13817">
    <property type="entry name" value="DDE_Tnp_IS66_C"/>
    <property type="match status" value="1"/>
</dbReference>
<dbReference type="InterPro" id="IPR024463">
    <property type="entry name" value="Transposase_TnpC_homeodom"/>
</dbReference>
<dbReference type="InterPro" id="IPR052344">
    <property type="entry name" value="Transposase-related"/>
</dbReference>
<feature type="domain" description="Transposase TnpC homeodomain" evidence="3">
    <location>
        <begin position="41"/>
        <end position="109"/>
    </location>
</feature>
<evidence type="ECO:0000313" key="5">
    <source>
        <dbReference type="EMBL" id="NNG55477.1"/>
    </source>
</evidence>
<dbReference type="InterPro" id="IPR024474">
    <property type="entry name" value="Znf_dom_IS66"/>
</dbReference>
<evidence type="ECO:0000313" key="7">
    <source>
        <dbReference type="Proteomes" id="UP000531581"/>
    </source>
</evidence>
<evidence type="ECO:0000259" key="2">
    <source>
        <dbReference type="Pfam" id="PF13005"/>
    </source>
</evidence>
<feature type="domain" description="Transposase IS66 central" evidence="1">
    <location>
        <begin position="177"/>
        <end position="460"/>
    </location>
</feature>
<evidence type="ECO:0000313" key="8">
    <source>
        <dbReference type="Proteomes" id="UP000557656"/>
    </source>
</evidence>
<gene>
    <name evidence="5" type="ORF">HKX05_19220</name>
    <name evidence="6" type="ORF">HLV41_19995</name>
</gene>
<dbReference type="Pfam" id="PF13007">
    <property type="entry name" value="LZ_Tnp_IS66"/>
    <property type="match status" value="1"/>
</dbReference>
<reference evidence="7 8" key="1">
    <citation type="submission" date="2020-05" db="EMBL/GenBank/DDBJ databases">
        <title>Draft Genome Sequences of Sphingomonas sp. Isolated from the International Space Station.</title>
        <authorList>
            <person name="Bijlani S."/>
            <person name="Singh N.K."/>
            <person name="Mason C.E."/>
            <person name="Wang C.C."/>
            <person name="Venkateswaran K."/>
        </authorList>
    </citation>
    <scope>NUCLEOTIDE SEQUENCE [LARGE SCALE GENOMIC DNA]</scope>
    <source>
        <strain evidence="5 8">IIF7SW-B5</strain>
        <strain evidence="6">ISS-IIF7SWP</strain>
    </source>
</reference>
<dbReference type="Proteomes" id="UP000557656">
    <property type="component" value="Unassembled WGS sequence"/>
</dbReference>
<organism evidence="6 7">
    <name type="scientific">Sphingomonas sanguinis</name>
    <dbReference type="NCBI Taxonomy" id="33051"/>
    <lineage>
        <taxon>Bacteria</taxon>
        <taxon>Pseudomonadati</taxon>
        <taxon>Pseudomonadota</taxon>
        <taxon>Alphaproteobacteria</taxon>
        <taxon>Sphingomonadales</taxon>
        <taxon>Sphingomonadaceae</taxon>
        <taxon>Sphingomonas</taxon>
    </lineage>
</organism>
<dbReference type="PANTHER" id="PTHR33678">
    <property type="entry name" value="BLL1576 PROTEIN"/>
    <property type="match status" value="1"/>
</dbReference>
<dbReference type="PANTHER" id="PTHR33678:SF1">
    <property type="entry name" value="BLL1576 PROTEIN"/>
    <property type="match status" value="1"/>
</dbReference>
<feature type="domain" description="Transposase IS66 C-terminal" evidence="4">
    <location>
        <begin position="467"/>
        <end position="505"/>
    </location>
</feature>
<evidence type="ECO:0000259" key="4">
    <source>
        <dbReference type="Pfam" id="PF13817"/>
    </source>
</evidence>
<evidence type="ECO:0000313" key="6">
    <source>
        <dbReference type="EMBL" id="NVP33321.1"/>
    </source>
</evidence>
<dbReference type="Pfam" id="PF03050">
    <property type="entry name" value="DDE_Tnp_IS66"/>
    <property type="match status" value="1"/>
</dbReference>
<dbReference type="AlphaFoldDB" id="A0A7Y7QZI3"/>
<proteinExistence type="predicted"/>
<comment type="caution">
    <text evidence="6">The sequence shown here is derived from an EMBL/GenBank/DDBJ whole genome shotgun (WGS) entry which is preliminary data.</text>
</comment>
<feature type="domain" description="Transposase IS66 zinc-finger binding" evidence="2">
    <location>
        <begin position="118"/>
        <end position="161"/>
    </location>
</feature>
<dbReference type="Pfam" id="PF13005">
    <property type="entry name" value="zf-IS66"/>
    <property type="match status" value="1"/>
</dbReference>
<name>A0A7Y7QZI3_9SPHN</name>
<accession>A0A7Y7QZI3</accession>
<sequence length="516" mass="56746">MRVSEAPVSPVDATARIAALEASLARANAALAARDLLIDTLREQIARLRRMQFGASSEKLGREIEQLELALEELETERDAPVPEASIPGVAVRPVPVRSLPGHLPREEVIHEPASGTCTCPDCGGALRVLGSDTHEMLDIVPVRWRVVRNVRPKYSCRVCERIIQAPAPVSAVARGKATFATLAHIVVSKFDHHLPLYRQAEMMAAQGLDIDRSTLVGWTGQAAVLLDPIVTRIRDEVLKADKIHADDTPVPVLDPGRGKTATGRLWVYAADDQASGSTAPRAIWYRFTPDRTAAHPTSHLAGFRGFLQADAYAGYDGLYRSGVTEVACWAHFRRKVFDLHERSPTPLTTDILERIGTLYAVEAEVRGQPPDVRCRARQEKSRPLVDALREVLDASLCRLSCRSDMARAIAYGTKRWPALSRFLDDGRLEIDNNIAERALRGVAVGRRNWLFAGSRAGGERAAAIYTVIQTCKANGVDPQAYIADVIAKVAGDWPASRWDELMPWNWAHEPVKLAA</sequence>
<dbReference type="InterPro" id="IPR039552">
    <property type="entry name" value="IS66_C"/>
</dbReference>
<evidence type="ECO:0000259" key="3">
    <source>
        <dbReference type="Pfam" id="PF13007"/>
    </source>
</evidence>
<dbReference type="EMBL" id="JABYQV010000033">
    <property type="protein sequence ID" value="NVP33321.1"/>
    <property type="molecule type" value="Genomic_DNA"/>
</dbReference>
<keyword evidence="8" id="KW-1185">Reference proteome</keyword>
<dbReference type="NCBIfam" id="NF033517">
    <property type="entry name" value="transpos_IS66"/>
    <property type="match status" value="1"/>
</dbReference>
<evidence type="ECO:0000259" key="1">
    <source>
        <dbReference type="Pfam" id="PF03050"/>
    </source>
</evidence>